<evidence type="ECO:0000256" key="1">
    <source>
        <dbReference type="ARBA" id="ARBA00004953"/>
    </source>
</evidence>
<dbReference type="InterPro" id="IPR003723">
    <property type="entry name" value="Precorrin-6x_reduct"/>
</dbReference>
<dbReference type="OrthoDB" id="9780707at2"/>
<comment type="pathway">
    <text evidence="1">Cofactor biosynthesis; adenosylcobalamin biosynthesis.</text>
</comment>
<dbReference type="UniPathway" id="UPA00148"/>
<dbReference type="NCBIfam" id="TIGR00715">
    <property type="entry name" value="precor6x_red"/>
    <property type="match status" value="1"/>
</dbReference>
<name>A0A386H678_9CLOT</name>
<accession>A0A386H678</accession>
<dbReference type="KEGG" id="cfer:D4Z93_11020"/>
<sequence>MIGLILGTSEGKKILSLLNGFTNDIFVSTATNYGGQLLENYKYKVLNTEPLKFEDLIYTFRKNKVNILLDASHPYAIEITQNAIKACEILKIKYLRYERPSCLNKFGSNSHILKINGYEELKSVLKDIDGNVLNTSGSRNIKKILSLNIKNRMIHRVLPSAKAISECYQNGISVDDIIAIKGPISYDLNCSFIREYDVRAMIMKDSGIQGGTFEKIKSCIDNDIYAIVIGRKKGNYKNVFYSEEEAVNFIKKEVKGVFYGG</sequence>
<keyword evidence="3 4" id="KW-0560">Oxidoreductase</keyword>
<dbReference type="Pfam" id="PF02571">
    <property type="entry name" value="CbiJ"/>
    <property type="match status" value="1"/>
</dbReference>
<evidence type="ECO:0000313" key="5">
    <source>
        <dbReference type="Proteomes" id="UP000266301"/>
    </source>
</evidence>
<evidence type="ECO:0000256" key="3">
    <source>
        <dbReference type="ARBA" id="ARBA00023002"/>
    </source>
</evidence>
<dbReference type="PANTHER" id="PTHR36925:SF1">
    <property type="entry name" value="COBALT-PRECORRIN-6A REDUCTASE"/>
    <property type="match status" value="1"/>
</dbReference>
<proteinExistence type="predicted"/>
<organism evidence="4 5">
    <name type="scientific">Clostridium fermenticellae</name>
    <dbReference type="NCBI Taxonomy" id="2068654"/>
    <lineage>
        <taxon>Bacteria</taxon>
        <taxon>Bacillati</taxon>
        <taxon>Bacillota</taxon>
        <taxon>Clostridia</taxon>
        <taxon>Eubacteriales</taxon>
        <taxon>Clostridiaceae</taxon>
        <taxon>Clostridium</taxon>
    </lineage>
</organism>
<dbReference type="EC" id="1.3.1.106" evidence="4"/>
<dbReference type="Proteomes" id="UP000266301">
    <property type="component" value="Chromosome"/>
</dbReference>
<evidence type="ECO:0000256" key="2">
    <source>
        <dbReference type="ARBA" id="ARBA00022573"/>
    </source>
</evidence>
<protein>
    <submittedName>
        <fullName evidence="4">Cobalt-precorrin-6A reductase</fullName>
        <ecNumber evidence="4">1.3.1.106</ecNumber>
    </submittedName>
</protein>
<dbReference type="NCBIfam" id="NF005970">
    <property type="entry name" value="PRK08057.1-4"/>
    <property type="match status" value="1"/>
</dbReference>
<dbReference type="EMBL" id="CP032416">
    <property type="protein sequence ID" value="AYD41025.1"/>
    <property type="molecule type" value="Genomic_DNA"/>
</dbReference>
<dbReference type="PANTHER" id="PTHR36925">
    <property type="entry name" value="COBALT-PRECORRIN-6A REDUCTASE"/>
    <property type="match status" value="1"/>
</dbReference>
<dbReference type="GO" id="GO:0009236">
    <property type="term" value="P:cobalamin biosynthetic process"/>
    <property type="evidence" value="ECO:0007669"/>
    <property type="project" value="UniProtKB-UniPathway"/>
</dbReference>
<keyword evidence="2" id="KW-0169">Cobalamin biosynthesis</keyword>
<dbReference type="PROSITE" id="PS51014">
    <property type="entry name" value="COBK_CBIJ"/>
    <property type="match status" value="1"/>
</dbReference>
<gene>
    <name evidence="4" type="ORF">D4Z93_11020</name>
</gene>
<reference evidence="4 5" key="1">
    <citation type="journal article" date="2019" name="Int. J. Syst. Evol. Microbiol.">
        <title>Clostridium fermenticellae sp. nov., isolated from the mud in a fermentation cellar for the production of the Chinese liquor, baijiu.</title>
        <authorList>
            <person name="Xu P.X."/>
            <person name="Chai L.J."/>
            <person name="Qiu T."/>
            <person name="Zhang X.J."/>
            <person name="Lu Z.M."/>
            <person name="Xiao C."/>
            <person name="Wang S.T."/>
            <person name="Shen C.H."/>
            <person name="Shi J.S."/>
            <person name="Xu Z.H."/>
        </authorList>
    </citation>
    <scope>NUCLEOTIDE SEQUENCE [LARGE SCALE GENOMIC DNA]</scope>
    <source>
        <strain evidence="4 5">JN500901</strain>
    </source>
</reference>
<dbReference type="RefSeq" id="WP_119973523.1">
    <property type="nucleotide sequence ID" value="NZ_CP032416.1"/>
</dbReference>
<dbReference type="GO" id="GO:0016994">
    <property type="term" value="F:precorrin-6A reductase activity"/>
    <property type="evidence" value="ECO:0007669"/>
    <property type="project" value="InterPro"/>
</dbReference>
<keyword evidence="5" id="KW-1185">Reference proteome</keyword>
<evidence type="ECO:0000313" key="4">
    <source>
        <dbReference type="EMBL" id="AYD41025.1"/>
    </source>
</evidence>
<dbReference type="AlphaFoldDB" id="A0A386H678"/>